<keyword evidence="3" id="KW-1185">Reference proteome</keyword>
<dbReference type="EMBL" id="JACEFO010001828">
    <property type="protein sequence ID" value="KAF8700219.1"/>
    <property type="molecule type" value="Genomic_DNA"/>
</dbReference>
<gene>
    <name evidence="2" type="ORF">HU200_034597</name>
</gene>
<dbReference type="SMART" id="SM00220">
    <property type="entry name" value="S_TKc"/>
    <property type="match status" value="1"/>
</dbReference>
<dbReference type="Pfam" id="PF00069">
    <property type="entry name" value="Pkinase"/>
    <property type="match status" value="1"/>
</dbReference>
<dbReference type="PANTHER" id="PTHR45707">
    <property type="entry name" value="C2 CALCIUM/LIPID-BINDING PLANT PHOSPHORIBOSYLTRANSFERASE FAMILY PROTEIN"/>
    <property type="match status" value="1"/>
</dbReference>
<evidence type="ECO:0000313" key="2">
    <source>
        <dbReference type="EMBL" id="KAF8700219.1"/>
    </source>
</evidence>
<dbReference type="PROSITE" id="PS00108">
    <property type="entry name" value="PROTEIN_KINASE_ST"/>
    <property type="match status" value="1"/>
</dbReference>
<sequence>MEIDGKDIIADKLERFLCFEYAPNGNLDDYLEEKPPGHEWSIRYKIIKGICQGLHYLHRKGIKHLDLKPGNVLLGAEMEPKITDFGLSRIDVTQSTIVISNAMGTLGYIAPEMLKHNKISFKSDIYSLGIIMKRLLMGSHGYITENVRRIYLYFLKPVFIIFSI</sequence>
<evidence type="ECO:0000313" key="3">
    <source>
        <dbReference type="Proteomes" id="UP000636709"/>
    </source>
</evidence>
<protein>
    <recommendedName>
        <fullName evidence="1">Protein kinase domain-containing protein</fullName>
    </recommendedName>
</protein>
<dbReference type="Proteomes" id="UP000636709">
    <property type="component" value="Unassembled WGS sequence"/>
</dbReference>
<comment type="caution">
    <text evidence="2">The sequence shown here is derived from an EMBL/GenBank/DDBJ whole genome shotgun (WGS) entry which is preliminary data.</text>
</comment>
<dbReference type="InterPro" id="IPR000719">
    <property type="entry name" value="Prot_kinase_dom"/>
</dbReference>
<feature type="domain" description="Protein kinase" evidence="1">
    <location>
        <begin position="1"/>
        <end position="164"/>
    </location>
</feature>
<dbReference type="InterPro" id="IPR008271">
    <property type="entry name" value="Ser/Thr_kinase_AS"/>
</dbReference>
<dbReference type="AlphaFoldDB" id="A0A835EML6"/>
<reference evidence="2" key="1">
    <citation type="submission" date="2020-07" db="EMBL/GenBank/DDBJ databases">
        <title>Genome sequence and genetic diversity analysis of an under-domesticated orphan crop, white fonio (Digitaria exilis).</title>
        <authorList>
            <person name="Bennetzen J.L."/>
            <person name="Chen S."/>
            <person name="Ma X."/>
            <person name="Wang X."/>
            <person name="Yssel A.E.J."/>
            <person name="Chaluvadi S.R."/>
            <person name="Johnson M."/>
            <person name="Gangashetty P."/>
            <person name="Hamidou F."/>
            <person name="Sanogo M.D."/>
            <person name="Zwaenepoel A."/>
            <person name="Wallace J."/>
            <person name="Van De Peer Y."/>
            <person name="Van Deynze A."/>
        </authorList>
    </citation>
    <scope>NUCLEOTIDE SEQUENCE</scope>
    <source>
        <tissue evidence="2">Leaves</tissue>
    </source>
</reference>
<evidence type="ECO:0000259" key="1">
    <source>
        <dbReference type="PROSITE" id="PS50011"/>
    </source>
</evidence>
<dbReference type="InterPro" id="IPR011009">
    <property type="entry name" value="Kinase-like_dom_sf"/>
</dbReference>
<dbReference type="PANTHER" id="PTHR45707:SF43">
    <property type="entry name" value="PROTEIN KINASE DOMAIN-CONTAINING PROTEIN"/>
    <property type="match status" value="1"/>
</dbReference>
<dbReference type="GO" id="GO:0005524">
    <property type="term" value="F:ATP binding"/>
    <property type="evidence" value="ECO:0007669"/>
    <property type="project" value="InterPro"/>
</dbReference>
<dbReference type="OrthoDB" id="601334at2759"/>
<dbReference type="PROSITE" id="PS50011">
    <property type="entry name" value="PROTEIN_KINASE_DOM"/>
    <property type="match status" value="1"/>
</dbReference>
<dbReference type="GO" id="GO:0004672">
    <property type="term" value="F:protein kinase activity"/>
    <property type="evidence" value="ECO:0007669"/>
    <property type="project" value="InterPro"/>
</dbReference>
<organism evidence="2 3">
    <name type="scientific">Digitaria exilis</name>
    <dbReference type="NCBI Taxonomy" id="1010633"/>
    <lineage>
        <taxon>Eukaryota</taxon>
        <taxon>Viridiplantae</taxon>
        <taxon>Streptophyta</taxon>
        <taxon>Embryophyta</taxon>
        <taxon>Tracheophyta</taxon>
        <taxon>Spermatophyta</taxon>
        <taxon>Magnoliopsida</taxon>
        <taxon>Liliopsida</taxon>
        <taxon>Poales</taxon>
        <taxon>Poaceae</taxon>
        <taxon>PACMAD clade</taxon>
        <taxon>Panicoideae</taxon>
        <taxon>Panicodae</taxon>
        <taxon>Paniceae</taxon>
        <taxon>Anthephorinae</taxon>
        <taxon>Digitaria</taxon>
    </lineage>
</organism>
<accession>A0A835EML6</accession>
<dbReference type="Gene3D" id="1.10.510.10">
    <property type="entry name" value="Transferase(Phosphotransferase) domain 1"/>
    <property type="match status" value="1"/>
</dbReference>
<proteinExistence type="predicted"/>
<name>A0A835EML6_9POAL</name>
<dbReference type="SUPFAM" id="SSF56112">
    <property type="entry name" value="Protein kinase-like (PK-like)"/>
    <property type="match status" value="1"/>
</dbReference>